<organism evidence="1 2">
    <name type="scientific">Lentinula lateritia</name>
    <dbReference type="NCBI Taxonomy" id="40482"/>
    <lineage>
        <taxon>Eukaryota</taxon>
        <taxon>Fungi</taxon>
        <taxon>Dikarya</taxon>
        <taxon>Basidiomycota</taxon>
        <taxon>Agaricomycotina</taxon>
        <taxon>Agaricomycetes</taxon>
        <taxon>Agaricomycetidae</taxon>
        <taxon>Agaricales</taxon>
        <taxon>Marasmiineae</taxon>
        <taxon>Omphalotaceae</taxon>
        <taxon>Lentinula</taxon>
    </lineage>
</organism>
<gene>
    <name evidence="1" type="ORF">C8R41DRAFT_859517</name>
</gene>
<keyword evidence="2" id="KW-1185">Reference proteome</keyword>
<dbReference type="SUPFAM" id="SSF55729">
    <property type="entry name" value="Acyl-CoA N-acyltransferases (Nat)"/>
    <property type="match status" value="1"/>
</dbReference>
<evidence type="ECO:0008006" key="3">
    <source>
        <dbReference type="Google" id="ProtNLM"/>
    </source>
</evidence>
<proteinExistence type="predicted"/>
<protein>
    <recommendedName>
        <fullName evidence="3">N-acetyltransferase domain-containing protein</fullName>
    </recommendedName>
</protein>
<sequence>MTSIHPMQTSIRLARPNEYPAAARVLTRAFAQDPAFNWYGGVKQAVPHYESNSVDAVKTMRNLRYFQEAVLKMMVISGGYVVVVVVPNGTKGIQQPGEEKEMIIGVTLWLKPGQSLDLGILDIIRSGGLKALRGWGFMGLKRVFLDFTPAVERSLKKEFHSRNLDRLDSWHLLEMVVPEFEGMGICSLMMKDGFTRTTPKPVHLEATKARTRDIYAHFGFEVDEEHQFGVGSVDENGIRARGEKATGYPEWVMTKWNYTSQG</sequence>
<dbReference type="InterPro" id="IPR052523">
    <property type="entry name" value="Trichothecene_AcTrans"/>
</dbReference>
<comment type="caution">
    <text evidence="1">The sequence shown here is derived from an EMBL/GenBank/DDBJ whole genome shotgun (WGS) entry which is preliminary data.</text>
</comment>
<dbReference type="PANTHER" id="PTHR42791">
    <property type="entry name" value="GNAT FAMILY ACETYLTRANSFERASE"/>
    <property type="match status" value="1"/>
</dbReference>
<dbReference type="EMBL" id="JANVFT010000136">
    <property type="protein sequence ID" value="KAJ4464700.1"/>
    <property type="molecule type" value="Genomic_DNA"/>
</dbReference>
<accession>A0ABQ8V3L4</accession>
<dbReference type="InterPro" id="IPR016181">
    <property type="entry name" value="Acyl_CoA_acyltransferase"/>
</dbReference>
<name>A0ABQ8V3L4_9AGAR</name>
<dbReference type="Proteomes" id="UP001150217">
    <property type="component" value="Unassembled WGS sequence"/>
</dbReference>
<evidence type="ECO:0000313" key="1">
    <source>
        <dbReference type="EMBL" id="KAJ4464700.1"/>
    </source>
</evidence>
<reference evidence="1" key="1">
    <citation type="submission" date="2022-08" db="EMBL/GenBank/DDBJ databases">
        <title>A Global Phylogenomic Analysis of the Shiitake Genus Lentinula.</title>
        <authorList>
            <consortium name="DOE Joint Genome Institute"/>
            <person name="Sierra-Patev S."/>
            <person name="Min B."/>
            <person name="Naranjo-Ortiz M."/>
            <person name="Looney B."/>
            <person name="Konkel Z."/>
            <person name="Slot J.C."/>
            <person name="Sakamoto Y."/>
            <person name="Steenwyk J.L."/>
            <person name="Rokas A."/>
            <person name="Carro J."/>
            <person name="Camarero S."/>
            <person name="Ferreira P."/>
            <person name="Molpeceres G."/>
            <person name="Ruiz-Duenas F.J."/>
            <person name="Serrano A."/>
            <person name="Henrissat B."/>
            <person name="Drula E."/>
            <person name="Hughes K.W."/>
            <person name="Mata J.L."/>
            <person name="Ishikawa N.K."/>
            <person name="Vargas-Isla R."/>
            <person name="Ushijima S."/>
            <person name="Smith C.A."/>
            <person name="Ahrendt S."/>
            <person name="Andreopoulos W."/>
            <person name="He G."/>
            <person name="Labutti K."/>
            <person name="Lipzen A."/>
            <person name="Ng V."/>
            <person name="Riley R."/>
            <person name="Sandor L."/>
            <person name="Barry K."/>
            <person name="Martinez A.T."/>
            <person name="Xiao Y."/>
            <person name="Gibbons J.G."/>
            <person name="Terashima K."/>
            <person name="Grigoriev I.V."/>
            <person name="Hibbett D.S."/>
        </authorList>
    </citation>
    <scope>NUCLEOTIDE SEQUENCE</scope>
    <source>
        <strain evidence="1">RHP3577 ss4</strain>
    </source>
</reference>
<dbReference type="Gene3D" id="3.40.630.30">
    <property type="match status" value="1"/>
</dbReference>
<dbReference type="PANTHER" id="PTHR42791:SF1">
    <property type="entry name" value="N-ACETYLTRANSFERASE DOMAIN-CONTAINING PROTEIN"/>
    <property type="match status" value="1"/>
</dbReference>
<evidence type="ECO:0000313" key="2">
    <source>
        <dbReference type="Proteomes" id="UP001150217"/>
    </source>
</evidence>